<protein>
    <submittedName>
        <fullName evidence="1">Uncharacterized protein</fullName>
    </submittedName>
</protein>
<evidence type="ECO:0000313" key="2">
    <source>
        <dbReference type="Proteomes" id="UP000053676"/>
    </source>
</evidence>
<sequence length="85" mass="9826">MKKKELVGKNACLSHIYERRRSTVEGHVDFVPKQALAQPTRQPRLRYLGKKRILQQPLLHAAAKEEVLRPSLPIVLKNHILTVRL</sequence>
<dbReference type="AlphaFoldDB" id="W2TA51"/>
<evidence type="ECO:0000313" key="1">
    <source>
        <dbReference type="EMBL" id="ETN78728.1"/>
    </source>
</evidence>
<organism evidence="1 2">
    <name type="scientific">Necator americanus</name>
    <name type="common">Human hookworm</name>
    <dbReference type="NCBI Taxonomy" id="51031"/>
    <lineage>
        <taxon>Eukaryota</taxon>
        <taxon>Metazoa</taxon>
        <taxon>Ecdysozoa</taxon>
        <taxon>Nematoda</taxon>
        <taxon>Chromadorea</taxon>
        <taxon>Rhabditida</taxon>
        <taxon>Rhabditina</taxon>
        <taxon>Rhabditomorpha</taxon>
        <taxon>Strongyloidea</taxon>
        <taxon>Ancylostomatidae</taxon>
        <taxon>Bunostominae</taxon>
        <taxon>Necator</taxon>
    </lineage>
</organism>
<accession>W2TA51</accession>
<dbReference type="KEGG" id="nai:NECAME_10194"/>
<gene>
    <name evidence="1" type="ORF">NECAME_10194</name>
</gene>
<keyword evidence="2" id="KW-1185">Reference proteome</keyword>
<dbReference type="Proteomes" id="UP000053676">
    <property type="component" value="Unassembled WGS sequence"/>
</dbReference>
<dbReference type="EMBL" id="KI659782">
    <property type="protein sequence ID" value="ETN78728.1"/>
    <property type="molecule type" value="Genomic_DNA"/>
</dbReference>
<proteinExistence type="predicted"/>
<name>W2TA51_NECAM</name>
<reference evidence="2" key="1">
    <citation type="journal article" date="2014" name="Nat. Genet.">
        <title>Genome of the human hookworm Necator americanus.</title>
        <authorList>
            <person name="Tang Y.T."/>
            <person name="Gao X."/>
            <person name="Rosa B.A."/>
            <person name="Abubucker S."/>
            <person name="Hallsworth-Pepin K."/>
            <person name="Martin J."/>
            <person name="Tyagi R."/>
            <person name="Heizer E."/>
            <person name="Zhang X."/>
            <person name="Bhonagiri-Palsikar V."/>
            <person name="Minx P."/>
            <person name="Warren W.C."/>
            <person name="Wang Q."/>
            <person name="Zhan B."/>
            <person name="Hotez P.J."/>
            <person name="Sternberg P.W."/>
            <person name="Dougall A."/>
            <person name="Gaze S.T."/>
            <person name="Mulvenna J."/>
            <person name="Sotillo J."/>
            <person name="Ranganathan S."/>
            <person name="Rabelo E.M."/>
            <person name="Wilson R.K."/>
            <person name="Felgner P.L."/>
            <person name="Bethony J."/>
            <person name="Hawdon J.M."/>
            <person name="Gasser R.B."/>
            <person name="Loukas A."/>
            <person name="Mitreva M."/>
        </authorList>
    </citation>
    <scope>NUCLEOTIDE SEQUENCE [LARGE SCALE GENOMIC DNA]</scope>
</reference>